<protein>
    <submittedName>
        <fullName evidence="1">DUF6153 family protein</fullName>
    </submittedName>
</protein>
<evidence type="ECO:0000313" key="2">
    <source>
        <dbReference type="Proteomes" id="UP001056336"/>
    </source>
</evidence>
<reference evidence="1" key="2">
    <citation type="submission" date="2022-05" db="EMBL/GenBank/DDBJ databases">
        <authorList>
            <person name="Kim J.-S."/>
            <person name="Lee K."/>
            <person name="Suh M."/>
            <person name="Eom M."/>
            <person name="Kim J.-S."/>
            <person name="Kim D.-S."/>
            <person name="Ko S.-H."/>
            <person name="Shin Y."/>
            <person name="Lee J.-S."/>
        </authorList>
    </citation>
    <scope>NUCLEOTIDE SEQUENCE</scope>
    <source>
        <strain evidence="1">N237</strain>
    </source>
</reference>
<name>A0ABY4R1B0_9ACTN</name>
<accession>A0ABY4R1B0</accession>
<gene>
    <name evidence="1" type="ORF">M6D93_02200</name>
</gene>
<dbReference type="RefSeq" id="WP_249772596.1">
    <property type="nucleotide sequence ID" value="NZ_CP097332.1"/>
</dbReference>
<keyword evidence="2" id="KW-1185">Reference proteome</keyword>
<proteinExistence type="predicted"/>
<reference evidence="1" key="1">
    <citation type="journal article" date="2018" name="Int. J. Syst. Evol. Microbiol.">
        <title>Jatrophihabitans telluris sp. nov., isolated from sediment soil of lava forest wetlands and the emended description of the genus Jatrophihabitans.</title>
        <authorList>
            <person name="Lee K.C."/>
            <person name="Suh M.K."/>
            <person name="Eom M.K."/>
            <person name="Kim K.K."/>
            <person name="Kim J.S."/>
            <person name="Kim D.S."/>
            <person name="Ko S.H."/>
            <person name="Shin Y.K."/>
            <person name="Lee J.S."/>
        </authorList>
    </citation>
    <scope>NUCLEOTIDE SEQUENCE</scope>
    <source>
        <strain evidence="1">N237</strain>
    </source>
</reference>
<dbReference type="Pfam" id="PF19650">
    <property type="entry name" value="DUF6153"/>
    <property type="match status" value="1"/>
</dbReference>
<dbReference type="EMBL" id="CP097332">
    <property type="protein sequence ID" value="UQX88824.1"/>
    <property type="molecule type" value="Genomic_DNA"/>
</dbReference>
<evidence type="ECO:0000313" key="1">
    <source>
        <dbReference type="EMBL" id="UQX88824.1"/>
    </source>
</evidence>
<dbReference type="Proteomes" id="UP001056336">
    <property type="component" value="Chromosome"/>
</dbReference>
<sequence>MSRRRFAAAAGAWRAIAAAGVLIGLFAMHGAPTTMTVTDRAGMTAVHDMTALAMGAGSTMATATTTTAAQRVPMPGCSMDHGNCVTVLRSALSHDTLALAVVSAAVTTAFGFVRVTGSPVGRRAPPSPSLIGLCISRT</sequence>
<dbReference type="InterPro" id="IPR046151">
    <property type="entry name" value="DUF6153"/>
</dbReference>
<organism evidence="1 2">
    <name type="scientific">Jatrophihabitans telluris</name>
    <dbReference type="NCBI Taxonomy" id="2038343"/>
    <lineage>
        <taxon>Bacteria</taxon>
        <taxon>Bacillati</taxon>
        <taxon>Actinomycetota</taxon>
        <taxon>Actinomycetes</taxon>
        <taxon>Jatrophihabitantales</taxon>
        <taxon>Jatrophihabitantaceae</taxon>
        <taxon>Jatrophihabitans</taxon>
    </lineage>
</organism>